<sequence>MTSAPLPLASLSRCTVFPAEALSVETGALMGDPIGDLTEVVAGDCYTLDPSASPRELILTGAPGTPSVAAGSSVGTAGQPVTALARHQLMGSRGAGVEVLVLELDGSRVAAPLGPLSPSDDYVLLASEPVAGELASVASVSFARGTRITLAGGRQAPVESLAPGDRVLTRDHGPQPIRWTGQQTLRAEGSNAPVVIAAGALNAADDLMLSPDHRLFIYQRRDAIGTGQAEVLIRARHLVDGETIWRAPGGHVDYVHLLFDAHEIIYAEGIPTESLLVAPDVLAGLDEDLTADIMRCMGNRTHVPHHGVEASAADLQGIDAATLLRRAAHR</sequence>
<protein>
    <recommendedName>
        <fullName evidence="1">Hedgehog/Intein (Hint) domain-containing protein</fullName>
    </recommendedName>
</protein>
<comment type="caution">
    <text evidence="2">The sequence shown here is derived from an EMBL/GenBank/DDBJ whole genome shotgun (WGS) entry which is preliminary data.</text>
</comment>
<evidence type="ECO:0000313" key="3">
    <source>
        <dbReference type="Proteomes" id="UP000786693"/>
    </source>
</evidence>
<feature type="domain" description="Hedgehog/Intein (Hint)" evidence="1">
    <location>
        <begin position="141"/>
        <end position="276"/>
    </location>
</feature>
<evidence type="ECO:0000313" key="2">
    <source>
        <dbReference type="EMBL" id="GIT94240.1"/>
    </source>
</evidence>
<accession>A0ABQ4NIK2</accession>
<dbReference type="InterPro" id="IPR036844">
    <property type="entry name" value="Hint_dom_sf"/>
</dbReference>
<organism evidence="2 3">
    <name type="scientific">Jannaschia pagri</name>
    <dbReference type="NCBI Taxonomy" id="2829797"/>
    <lineage>
        <taxon>Bacteria</taxon>
        <taxon>Pseudomonadati</taxon>
        <taxon>Pseudomonadota</taxon>
        <taxon>Alphaproteobacteria</taxon>
        <taxon>Rhodobacterales</taxon>
        <taxon>Roseobacteraceae</taxon>
        <taxon>Jannaschia</taxon>
    </lineage>
</organism>
<dbReference type="Proteomes" id="UP000786693">
    <property type="component" value="Unassembled WGS sequence"/>
</dbReference>
<reference evidence="2 3" key="1">
    <citation type="submission" date="2021-05" db="EMBL/GenBank/DDBJ databases">
        <title>Bacteria Genome sequencing.</title>
        <authorList>
            <person name="Takabe Y."/>
            <person name="Nakajima Y."/>
            <person name="Suzuki S."/>
            <person name="Shiozaki T."/>
        </authorList>
    </citation>
    <scope>NUCLEOTIDE SEQUENCE [LARGE SCALE GENOMIC DNA]</scope>
    <source>
        <strain evidence="2 3">AI_62</strain>
    </source>
</reference>
<dbReference type="Pfam" id="PF13403">
    <property type="entry name" value="Hint_2"/>
    <property type="match status" value="1"/>
</dbReference>
<name>A0ABQ4NIK2_9RHOB</name>
<proteinExistence type="predicted"/>
<dbReference type="EMBL" id="BPFH01000001">
    <property type="protein sequence ID" value="GIT94240.1"/>
    <property type="molecule type" value="Genomic_DNA"/>
</dbReference>
<evidence type="ECO:0000259" key="1">
    <source>
        <dbReference type="Pfam" id="PF13403"/>
    </source>
</evidence>
<dbReference type="Gene3D" id="2.170.16.10">
    <property type="entry name" value="Hedgehog/Intein (Hint) domain"/>
    <property type="match status" value="1"/>
</dbReference>
<dbReference type="SUPFAM" id="SSF51294">
    <property type="entry name" value="Hedgehog/intein (Hint) domain"/>
    <property type="match status" value="1"/>
</dbReference>
<dbReference type="RefSeq" id="WP_220747723.1">
    <property type="nucleotide sequence ID" value="NZ_BPFH01000001.1"/>
</dbReference>
<dbReference type="InterPro" id="IPR028992">
    <property type="entry name" value="Hedgehog/Intein_dom"/>
</dbReference>
<keyword evidence="3" id="KW-1185">Reference proteome</keyword>
<gene>
    <name evidence="2" type="ORF">JANAI62_08630</name>
</gene>